<dbReference type="EMBL" id="LJIX01000006">
    <property type="protein sequence ID" value="KQL18201.1"/>
    <property type="molecule type" value="Genomic_DNA"/>
</dbReference>
<accession>A0A0Q3QJZ8</accession>
<organism evidence="2 3">
    <name type="scientific">Cytobacillus solani</name>
    <dbReference type="NCBI Taxonomy" id="1637975"/>
    <lineage>
        <taxon>Bacteria</taxon>
        <taxon>Bacillati</taxon>
        <taxon>Bacillota</taxon>
        <taxon>Bacilli</taxon>
        <taxon>Bacillales</taxon>
        <taxon>Bacillaceae</taxon>
        <taxon>Cytobacillus</taxon>
    </lineage>
</organism>
<dbReference type="AlphaFoldDB" id="A0A0Q3QJZ8"/>
<sequence>MNKHNEETKFDDAFKGFQSIDLDGEDKSMIHTKMIKSIEKAKSRKVKWNKQSVLTTVLSGILIIFAGYFLAVFVENDNQSADEKVKSPYTELEKQLSDALKTPVYIPYHKELPLKMSILMMESMIVGEKIIERKPTVAGLAYSNLDADEADAKEYEKITEPGVKGGAPIELLYGDFIKNEKHKAYIHILSREVSTRSLINYFLYGDKKTIAGHTVIYKITEDKTGNYMSFAFKYDNNTVYVFAFPLNKVPEDFAISFVEKSIKQIIR</sequence>
<keyword evidence="1" id="KW-0812">Transmembrane</keyword>
<keyword evidence="1" id="KW-0472">Membrane</keyword>
<evidence type="ECO:0000313" key="3">
    <source>
        <dbReference type="Proteomes" id="UP000050996"/>
    </source>
</evidence>
<feature type="transmembrane region" description="Helical" evidence="1">
    <location>
        <begin position="52"/>
        <end position="74"/>
    </location>
</feature>
<dbReference type="PATRIC" id="fig|1637975.4.peg.904"/>
<keyword evidence="1" id="KW-1133">Transmembrane helix</keyword>
<reference evidence="2 3" key="1">
    <citation type="submission" date="2015-09" db="EMBL/GenBank/DDBJ databases">
        <title>Genome sequencing project for genomic taxonomy and phylogenomics of Bacillus-like bacteria.</title>
        <authorList>
            <person name="Liu B."/>
            <person name="Wang J."/>
            <person name="Zhu Y."/>
            <person name="Liu G."/>
            <person name="Chen Q."/>
            <person name="Chen Z."/>
            <person name="Lan J."/>
            <person name="Che J."/>
            <person name="Ge C."/>
            <person name="Shi H."/>
            <person name="Pan Z."/>
            <person name="Liu X."/>
        </authorList>
    </citation>
    <scope>NUCLEOTIDE SEQUENCE [LARGE SCALE GENOMIC DNA]</scope>
    <source>
        <strain evidence="2 3">FJAT-18043</strain>
    </source>
</reference>
<protein>
    <submittedName>
        <fullName evidence="2">Uncharacterized protein</fullName>
    </submittedName>
</protein>
<gene>
    <name evidence="2" type="ORF">AN957_06090</name>
</gene>
<keyword evidence="3" id="KW-1185">Reference proteome</keyword>
<comment type="caution">
    <text evidence="2">The sequence shown here is derived from an EMBL/GenBank/DDBJ whole genome shotgun (WGS) entry which is preliminary data.</text>
</comment>
<name>A0A0Q3QJZ8_9BACI</name>
<proteinExistence type="predicted"/>
<dbReference type="RefSeq" id="WP_056682856.1">
    <property type="nucleotide sequence ID" value="NZ_CP041305.1"/>
</dbReference>
<dbReference type="Proteomes" id="UP000050996">
    <property type="component" value="Unassembled WGS sequence"/>
</dbReference>
<evidence type="ECO:0000256" key="1">
    <source>
        <dbReference type="SAM" id="Phobius"/>
    </source>
</evidence>
<evidence type="ECO:0000313" key="2">
    <source>
        <dbReference type="EMBL" id="KQL18201.1"/>
    </source>
</evidence>